<gene>
    <name evidence="4" type="ORF">BC008_24130</name>
    <name evidence="3" type="ORF">BC008_42225</name>
</gene>
<sequence>MNENNYSQIQLVEQVYKNYVENSLYRQKLEKWYQQQKLYQFTIFSMLVLFLILQSFGQLAILEYSFGERFGLSVTDKLWGFPIKTLIGLLVTASLPLTTLIDESELLNKKIKISLIGIKFSPIVWILLPGDLLLTFQAVLSGNQNFNQNFIFVRDLIPIPVIAFSVAAVSSTFSFCLSKGIIAAFSKYVKAREELQTISIYGINPRPFYKNAEQIRLREEYEEKSQQAEDANRQLEEANQNLQYIISEKQNLEEQNIQDREQLEQLEILKEEQLQLIQNLEQQNNDYKNYLTSIKQLKTKFNNSRRPIKDLVNKVKDLAGKDFAGIDEFINNFSFPKLDMTPKSNDKTVEIPTYYWKWQNPDFSWQDIQLPSELSFVARRLLSIMEQQNDLPVPHHITGYAPRNDLAQCLVLYFQPYRVTVYCRDEQFKSDAKKWDKEAESIFKNKLVEEQISGYCVLEITTEEIMSHPLDVLERIKNAISSTMQWESN</sequence>
<evidence type="ECO:0000313" key="5">
    <source>
        <dbReference type="Proteomes" id="UP000053372"/>
    </source>
</evidence>
<proteinExistence type="predicted"/>
<keyword evidence="2" id="KW-0472">Membrane</keyword>
<feature type="transmembrane region" description="Helical" evidence="2">
    <location>
        <begin position="156"/>
        <end position="177"/>
    </location>
</feature>
<comment type="caution">
    <text evidence="4">The sequence shown here is derived from an EMBL/GenBank/DDBJ whole genome shotgun (WGS) entry which is preliminary data.</text>
</comment>
<feature type="transmembrane region" description="Helical" evidence="2">
    <location>
        <begin position="81"/>
        <end position="101"/>
    </location>
</feature>
<organism evidence="4 5">
    <name type="scientific">Mastigocoleus testarum BC008</name>
    <dbReference type="NCBI Taxonomy" id="371196"/>
    <lineage>
        <taxon>Bacteria</taxon>
        <taxon>Bacillati</taxon>
        <taxon>Cyanobacteriota</taxon>
        <taxon>Cyanophyceae</taxon>
        <taxon>Nostocales</taxon>
        <taxon>Hapalosiphonaceae</taxon>
        <taxon>Mastigocoleus</taxon>
    </lineage>
</organism>
<protein>
    <submittedName>
        <fullName evidence="4">Uncharacterized protein</fullName>
    </submittedName>
</protein>
<keyword evidence="5" id="KW-1185">Reference proteome</keyword>
<keyword evidence="1" id="KW-0175">Coiled coil</keyword>
<keyword evidence="2" id="KW-0812">Transmembrane</keyword>
<reference evidence="4 5" key="1">
    <citation type="journal article" date="2015" name="Genome Announc.">
        <title>Draft Genome of the Euendolithic (true boring) Cyanobacterium Mastigocoleus testarum strain BC008.</title>
        <authorList>
            <person name="Guida B.S."/>
            <person name="Garcia-Pichel F."/>
        </authorList>
    </citation>
    <scope>NUCLEOTIDE SEQUENCE [LARGE SCALE GENOMIC DNA]</scope>
    <source>
        <strain evidence="4 5">BC008</strain>
    </source>
</reference>
<evidence type="ECO:0000313" key="3">
    <source>
        <dbReference type="EMBL" id="KST65543.1"/>
    </source>
</evidence>
<evidence type="ECO:0000313" key="4">
    <source>
        <dbReference type="EMBL" id="KST66069.1"/>
    </source>
</evidence>
<name>A0A0V7ZMZ9_9CYAN</name>
<dbReference type="EMBL" id="LMTZ01000100">
    <property type="protein sequence ID" value="KST66069.1"/>
    <property type="molecule type" value="Genomic_DNA"/>
</dbReference>
<dbReference type="EMBL" id="LMTZ01000107">
    <property type="protein sequence ID" value="KST65543.1"/>
    <property type="molecule type" value="Genomic_DNA"/>
</dbReference>
<feature type="transmembrane region" description="Helical" evidence="2">
    <location>
        <begin position="113"/>
        <end position="136"/>
    </location>
</feature>
<evidence type="ECO:0000256" key="2">
    <source>
        <dbReference type="SAM" id="Phobius"/>
    </source>
</evidence>
<dbReference type="OrthoDB" id="9922313at2"/>
<keyword evidence="2" id="KW-1133">Transmembrane helix</keyword>
<feature type="transmembrane region" description="Helical" evidence="2">
    <location>
        <begin position="38"/>
        <end position="61"/>
    </location>
</feature>
<dbReference type="Proteomes" id="UP000053372">
    <property type="component" value="Unassembled WGS sequence"/>
</dbReference>
<dbReference type="AlphaFoldDB" id="A0A0V7ZMZ9"/>
<accession>A0A0V7ZMZ9</accession>
<dbReference type="RefSeq" id="WP_027845481.1">
    <property type="nucleotide sequence ID" value="NZ_LMTZ01000100.1"/>
</dbReference>
<feature type="coiled-coil region" evidence="1">
    <location>
        <begin position="211"/>
        <end position="300"/>
    </location>
</feature>
<evidence type="ECO:0000256" key="1">
    <source>
        <dbReference type="SAM" id="Coils"/>
    </source>
</evidence>